<organism evidence="2 3">
    <name type="scientific">Empedobacter falsenii</name>
    <dbReference type="NCBI Taxonomy" id="343874"/>
    <lineage>
        <taxon>Bacteria</taxon>
        <taxon>Pseudomonadati</taxon>
        <taxon>Bacteroidota</taxon>
        <taxon>Flavobacteriia</taxon>
        <taxon>Flavobacteriales</taxon>
        <taxon>Weeksellaceae</taxon>
        <taxon>Empedobacter</taxon>
    </lineage>
</organism>
<sequence>MKTIKFFHPDETFNYNIEKSLCKVVFQGNKKCLLVEIHSTDDLEHVEGDSLQNDFPQLSLFIDDFPLDVESVEELNGKKVSIPYGFAEEEDEEGETVEVYYTTLNVSEEDYETVNNELTFSVNDKGILTLNWKGEVQDFVEESDGDIPFEIECTFEEFEFDEDDFEEIIKPK</sequence>
<dbReference type="AlphaFoldDB" id="A0A376G049"/>
<dbReference type="STRING" id="343874.GCA_000805695_00729"/>
<evidence type="ECO:0000313" key="4">
    <source>
        <dbReference type="Proteomes" id="UP000510643"/>
    </source>
</evidence>
<reference evidence="2 3" key="1">
    <citation type="submission" date="2018-06" db="EMBL/GenBank/DDBJ databases">
        <authorList>
            <consortium name="Pathogen Informatics"/>
            <person name="Doyle S."/>
        </authorList>
    </citation>
    <scope>NUCLEOTIDE SEQUENCE [LARGE SCALE GENOMIC DNA]</scope>
    <source>
        <strain evidence="2 3">NCTC13456</strain>
    </source>
</reference>
<evidence type="ECO:0000313" key="2">
    <source>
        <dbReference type="EMBL" id="STD52893.1"/>
    </source>
</evidence>
<proteinExistence type="predicted"/>
<gene>
    <name evidence="1" type="ORF">FH779_15165</name>
    <name evidence="2" type="ORF">NCTC13456_00105</name>
</gene>
<dbReference type="KEGG" id="efal:FH779_15165"/>
<evidence type="ECO:0000313" key="1">
    <source>
        <dbReference type="EMBL" id="QLL59338.1"/>
    </source>
</evidence>
<evidence type="ECO:0000313" key="3">
    <source>
        <dbReference type="Proteomes" id="UP000254737"/>
    </source>
</evidence>
<dbReference type="EMBL" id="CP040908">
    <property type="protein sequence ID" value="QLL59338.1"/>
    <property type="molecule type" value="Genomic_DNA"/>
</dbReference>
<dbReference type="Proteomes" id="UP000510643">
    <property type="component" value="Chromosome"/>
</dbReference>
<keyword evidence="4" id="KW-1185">Reference proteome</keyword>
<dbReference type="Proteomes" id="UP000254737">
    <property type="component" value="Unassembled WGS sequence"/>
</dbReference>
<dbReference type="RefSeq" id="WP_114997937.1">
    <property type="nucleotide sequence ID" value="NZ_CP040908.1"/>
</dbReference>
<name>A0A376G049_9FLAO</name>
<accession>A0A376G049</accession>
<reference evidence="1 4" key="2">
    <citation type="submission" date="2019-06" db="EMBL/GenBank/DDBJ databases">
        <title>Emergence of pandrug resistant Empedobacter falsenii in China.</title>
        <authorList>
            <person name="Dong N."/>
            <person name="Chen S."/>
            <person name="Zhang R."/>
        </authorList>
    </citation>
    <scope>NUCLEOTIDE SEQUENCE [LARGE SCALE GENOMIC DNA]</scope>
    <source>
        <strain evidence="1 4">1681-1</strain>
    </source>
</reference>
<protein>
    <submittedName>
        <fullName evidence="2">Uncharacterized protein</fullName>
    </submittedName>
</protein>
<dbReference type="GeneID" id="78402823"/>
<dbReference type="EMBL" id="UFXS01000001">
    <property type="protein sequence ID" value="STD52893.1"/>
    <property type="molecule type" value="Genomic_DNA"/>
</dbReference>